<protein>
    <recommendedName>
        <fullName evidence="6">Galactose oxidase</fullName>
    </recommendedName>
</protein>
<name>A0AAN7BDT7_9PEZI</name>
<reference evidence="4" key="1">
    <citation type="journal article" date="2023" name="Mol. Phylogenet. Evol.">
        <title>Genome-scale phylogeny and comparative genomics of the fungal order Sordariales.</title>
        <authorList>
            <person name="Hensen N."/>
            <person name="Bonometti L."/>
            <person name="Westerberg I."/>
            <person name="Brannstrom I.O."/>
            <person name="Guillou S."/>
            <person name="Cros-Aarteil S."/>
            <person name="Calhoun S."/>
            <person name="Haridas S."/>
            <person name="Kuo A."/>
            <person name="Mondo S."/>
            <person name="Pangilinan J."/>
            <person name="Riley R."/>
            <person name="LaButti K."/>
            <person name="Andreopoulos B."/>
            <person name="Lipzen A."/>
            <person name="Chen C."/>
            <person name="Yan M."/>
            <person name="Daum C."/>
            <person name="Ng V."/>
            <person name="Clum A."/>
            <person name="Steindorff A."/>
            <person name="Ohm R.A."/>
            <person name="Martin F."/>
            <person name="Silar P."/>
            <person name="Natvig D.O."/>
            <person name="Lalanne C."/>
            <person name="Gautier V."/>
            <person name="Ament-Velasquez S.L."/>
            <person name="Kruys A."/>
            <person name="Hutchinson M.I."/>
            <person name="Powell A.J."/>
            <person name="Barry K."/>
            <person name="Miller A.N."/>
            <person name="Grigoriev I.V."/>
            <person name="Debuchy R."/>
            <person name="Gladieux P."/>
            <person name="Hiltunen Thoren M."/>
            <person name="Johannesson H."/>
        </authorList>
    </citation>
    <scope>NUCLEOTIDE SEQUENCE</scope>
    <source>
        <strain evidence="4">CBS 990.96</strain>
    </source>
</reference>
<dbReference type="EMBL" id="MU865494">
    <property type="protein sequence ID" value="KAK4222051.1"/>
    <property type="molecule type" value="Genomic_DNA"/>
</dbReference>
<dbReference type="AlphaFoldDB" id="A0AAN7BDT7"/>
<dbReference type="Gene3D" id="2.120.10.80">
    <property type="entry name" value="Kelch-type beta propeller"/>
    <property type="match status" value="2"/>
</dbReference>
<keyword evidence="5" id="KW-1185">Reference proteome</keyword>
<accession>A0AAN7BDT7</accession>
<proteinExistence type="predicted"/>
<gene>
    <name evidence="4" type="ORF">QBC38DRAFT_490754</name>
</gene>
<feature type="signal peptide" evidence="3">
    <location>
        <begin position="1"/>
        <end position="15"/>
    </location>
</feature>
<dbReference type="SUPFAM" id="SSF117281">
    <property type="entry name" value="Kelch motif"/>
    <property type="match status" value="1"/>
</dbReference>
<comment type="caution">
    <text evidence="4">The sequence shown here is derived from an EMBL/GenBank/DDBJ whole genome shotgun (WGS) entry which is preliminary data.</text>
</comment>
<evidence type="ECO:0000256" key="3">
    <source>
        <dbReference type="SAM" id="SignalP"/>
    </source>
</evidence>
<keyword evidence="2" id="KW-0677">Repeat</keyword>
<keyword evidence="1" id="KW-0880">Kelch repeat</keyword>
<evidence type="ECO:0000313" key="4">
    <source>
        <dbReference type="EMBL" id="KAK4222051.1"/>
    </source>
</evidence>
<dbReference type="InterPro" id="IPR015915">
    <property type="entry name" value="Kelch-typ_b-propeller"/>
</dbReference>
<evidence type="ECO:0008006" key="6">
    <source>
        <dbReference type="Google" id="ProtNLM"/>
    </source>
</evidence>
<dbReference type="PANTHER" id="PTHR45632:SF3">
    <property type="entry name" value="KELCH-LIKE PROTEIN 32"/>
    <property type="match status" value="1"/>
</dbReference>
<feature type="chain" id="PRO_5042842734" description="Galactose oxidase" evidence="3">
    <location>
        <begin position="16"/>
        <end position="343"/>
    </location>
</feature>
<organism evidence="4 5">
    <name type="scientific">Podospora fimiseda</name>
    <dbReference type="NCBI Taxonomy" id="252190"/>
    <lineage>
        <taxon>Eukaryota</taxon>
        <taxon>Fungi</taxon>
        <taxon>Dikarya</taxon>
        <taxon>Ascomycota</taxon>
        <taxon>Pezizomycotina</taxon>
        <taxon>Sordariomycetes</taxon>
        <taxon>Sordariomycetidae</taxon>
        <taxon>Sordariales</taxon>
        <taxon>Podosporaceae</taxon>
        <taxon>Podospora</taxon>
    </lineage>
</organism>
<dbReference type="Pfam" id="PF24681">
    <property type="entry name" value="Kelch_KLHDC2_KLHL20_DRC7"/>
    <property type="match status" value="1"/>
</dbReference>
<dbReference type="Proteomes" id="UP001301958">
    <property type="component" value="Unassembled WGS sequence"/>
</dbReference>
<keyword evidence="3" id="KW-0732">Signal</keyword>
<dbReference type="SMART" id="SM00612">
    <property type="entry name" value="Kelch"/>
    <property type="match status" value="4"/>
</dbReference>
<dbReference type="InterPro" id="IPR006652">
    <property type="entry name" value="Kelch_1"/>
</dbReference>
<evidence type="ECO:0000256" key="1">
    <source>
        <dbReference type="ARBA" id="ARBA00022441"/>
    </source>
</evidence>
<evidence type="ECO:0000313" key="5">
    <source>
        <dbReference type="Proteomes" id="UP001301958"/>
    </source>
</evidence>
<reference evidence="4" key="2">
    <citation type="submission" date="2023-05" db="EMBL/GenBank/DDBJ databases">
        <authorList>
            <consortium name="Lawrence Berkeley National Laboratory"/>
            <person name="Steindorff A."/>
            <person name="Hensen N."/>
            <person name="Bonometti L."/>
            <person name="Westerberg I."/>
            <person name="Brannstrom I.O."/>
            <person name="Guillou S."/>
            <person name="Cros-Aarteil S."/>
            <person name="Calhoun S."/>
            <person name="Haridas S."/>
            <person name="Kuo A."/>
            <person name="Mondo S."/>
            <person name="Pangilinan J."/>
            <person name="Riley R."/>
            <person name="Labutti K."/>
            <person name="Andreopoulos B."/>
            <person name="Lipzen A."/>
            <person name="Chen C."/>
            <person name="Yanf M."/>
            <person name="Daum C."/>
            <person name="Ng V."/>
            <person name="Clum A."/>
            <person name="Ohm R."/>
            <person name="Martin F."/>
            <person name="Silar P."/>
            <person name="Natvig D."/>
            <person name="Lalanne C."/>
            <person name="Gautier V."/>
            <person name="Ament-Velasquez S.L."/>
            <person name="Kruys A."/>
            <person name="Hutchinson M.I."/>
            <person name="Powell A.J."/>
            <person name="Barry K."/>
            <person name="Miller A.N."/>
            <person name="Grigoriev I.V."/>
            <person name="Debuchy R."/>
            <person name="Gladieux P."/>
            <person name="Thoren M.H."/>
            <person name="Johannesson H."/>
        </authorList>
    </citation>
    <scope>NUCLEOTIDE SEQUENCE</scope>
    <source>
        <strain evidence="4">CBS 990.96</strain>
    </source>
</reference>
<dbReference type="PANTHER" id="PTHR45632">
    <property type="entry name" value="LD33804P"/>
    <property type="match status" value="1"/>
</dbReference>
<sequence length="343" mass="36565">MKLTLLIFLPLLCHASPTPIWEPLPSIPFPRQEHVTLHLPPSTIAVLGGIIPAPSNSSSPIPFLTTSLLQLYSIPQRKWLPTPALAPIPLNHPNGAVVNSKIYLLGGLSEVDANITWSADPSSFVYSPKTDSWSSLPPIPSDQVPRGSAAMGVSNKGVIYLAGGMTALPLTGATQQSIADVAAFDTKTEKWITLPPKAKKLPAARDHAGAAVINNKFYVVGGRDKGQVNVRDTVFVLDLDKPERGWTTKKGRMPTARGGIAAAVLGKKIWTFGGEGDQRRESGVFNEVEVYDTVRDRWEKISVGMDVARHGTSAVGVGGGVYIPGGGPVQGGSPVDVFDVFWP</sequence>
<evidence type="ECO:0000256" key="2">
    <source>
        <dbReference type="ARBA" id="ARBA00022737"/>
    </source>
</evidence>